<sequence length="188" mass="20744">METTSPFTTRIIGSSGRVAYFTSRPTRPESSTIKKCIGPRGASRPARPGRRPSHSYHTFNTTTATTITENHNATDPPLTPHLSDPEQVYISADGIHLYQPDTGFVLYAINGGSRISGDTHNPRGELAFRGWSYNYGAQFQLSLCQGKTRIRSNEGEYLVEWRITWRANASTIPCGVRVRRARSGIGSG</sequence>
<organism evidence="1 2">
    <name type="scientific">Aspergillus aculeatinus CBS 121060</name>
    <dbReference type="NCBI Taxonomy" id="1448322"/>
    <lineage>
        <taxon>Eukaryota</taxon>
        <taxon>Fungi</taxon>
        <taxon>Dikarya</taxon>
        <taxon>Ascomycota</taxon>
        <taxon>Pezizomycotina</taxon>
        <taxon>Eurotiomycetes</taxon>
        <taxon>Eurotiomycetidae</taxon>
        <taxon>Eurotiales</taxon>
        <taxon>Aspergillaceae</taxon>
        <taxon>Aspergillus</taxon>
        <taxon>Aspergillus subgen. Circumdati</taxon>
    </lineage>
</organism>
<evidence type="ECO:0000313" key="2">
    <source>
        <dbReference type="Proteomes" id="UP000249661"/>
    </source>
</evidence>
<name>A0ACD1H125_9EURO</name>
<gene>
    <name evidence="1" type="ORF">BO66DRAFT_158214</name>
</gene>
<dbReference type="Proteomes" id="UP000249661">
    <property type="component" value="Unassembled WGS sequence"/>
</dbReference>
<accession>A0ACD1H125</accession>
<keyword evidence="2" id="KW-1185">Reference proteome</keyword>
<proteinExistence type="predicted"/>
<dbReference type="EMBL" id="KZ824975">
    <property type="protein sequence ID" value="RAH67273.1"/>
    <property type="molecule type" value="Genomic_DNA"/>
</dbReference>
<reference evidence="1" key="1">
    <citation type="submission" date="2018-02" db="EMBL/GenBank/DDBJ databases">
        <title>The genomes of Aspergillus section Nigri reveals drivers in fungal speciation.</title>
        <authorList>
            <consortium name="DOE Joint Genome Institute"/>
            <person name="Vesth T.C."/>
            <person name="Nybo J."/>
            <person name="Theobald S."/>
            <person name="Brandl J."/>
            <person name="Frisvad J.C."/>
            <person name="Nielsen K.F."/>
            <person name="Lyhne E.K."/>
            <person name="Kogle M.E."/>
            <person name="Kuo A."/>
            <person name="Riley R."/>
            <person name="Clum A."/>
            <person name="Nolan M."/>
            <person name="Lipzen A."/>
            <person name="Salamov A."/>
            <person name="Henrissat B."/>
            <person name="Wiebenga A."/>
            <person name="De vries R.P."/>
            <person name="Grigoriev I.V."/>
            <person name="Mortensen U.H."/>
            <person name="Andersen M.R."/>
            <person name="Baker S.E."/>
        </authorList>
    </citation>
    <scope>NUCLEOTIDE SEQUENCE</scope>
    <source>
        <strain evidence="1">CBS 121060</strain>
    </source>
</reference>
<evidence type="ECO:0000313" key="1">
    <source>
        <dbReference type="EMBL" id="RAH67273.1"/>
    </source>
</evidence>
<protein>
    <submittedName>
        <fullName evidence="1">Uncharacterized protein</fullName>
    </submittedName>
</protein>